<dbReference type="SUPFAM" id="SSF57716">
    <property type="entry name" value="Glucocorticoid receptor-like (DNA-binding domain)"/>
    <property type="match status" value="1"/>
</dbReference>
<dbReference type="PANTHER" id="PTHR10792:SF8">
    <property type="entry name" value="RIBOSOME BIOGENESIS PROTEIN RLP24-RELATED"/>
    <property type="match status" value="1"/>
</dbReference>
<dbReference type="SMART" id="SM00746">
    <property type="entry name" value="TRASH"/>
    <property type="match status" value="1"/>
</dbReference>
<dbReference type="EMBL" id="KN551873">
    <property type="protein sequence ID" value="KHJ91695.1"/>
    <property type="molecule type" value="Genomic_DNA"/>
</dbReference>
<reference evidence="11 12" key="1">
    <citation type="submission" date="2014-03" db="EMBL/GenBank/DDBJ databases">
        <title>Draft genome of the hookworm Oesophagostomum dentatum.</title>
        <authorList>
            <person name="Mitreva M."/>
        </authorList>
    </citation>
    <scope>NUCLEOTIDE SEQUENCE [LARGE SCALE GENOMIC DNA]</scope>
    <source>
        <strain evidence="11 12">OD-Hann</strain>
    </source>
</reference>
<dbReference type="GO" id="GO:0042273">
    <property type="term" value="P:ribosomal large subunit biogenesis"/>
    <property type="evidence" value="ECO:0007669"/>
    <property type="project" value="TreeGrafter"/>
</dbReference>
<sequence length="286" mass="33410">MRIETCYFCSSPIYPGHGIQFVRNDCTVFKFCRSKCNKLFKKKKNPRKLRFTKASRRARGKELVNDLTQLMEQRRDEPVKYERELFKNTMEAAKTVSALKHKRSYIKKPVELIVGAIAASVPIMSAHTDEHIVTDNLESLKEGEIFVDAETGKKYRVKKTILPHYASAGPHGLGDPDDRTLRRIEADVIIPNRMNSRIEKVECHDSYMGLVNCMREKGAVKGLKLCKPELEVFNHCKFLKFNDTEFRERMTEEYLQERSEARRTGMTARQRKLEEYRNWKKEHESG</sequence>
<comment type="similarity">
    <text evidence="2">Belongs to the eukaryotic ribosomal protein eL24 family.</text>
</comment>
<evidence type="ECO:0000256" key="5">
    <source>
        <dbReference type="ARBA" id="ARBA00023157"/>
    </source>
</evidence>
<dbReference type="Pfam" id="PF01246">
    <property type="entry name" value="Ribosomal_L24e"/>
    <property type="match status" value="1"/>
</dbReference>
<evidence type="ECO:0000256" key="9">
    <source>
        <dbReference type="ARBA" id="ARBA00064137"/>
    </source>
</evidence>
<keyword evidence="4" id="KW-0690">Ribosome biogenesis</keyword>
<keyword evidence="6" id="KW-0539">Nucleus</keyword>
<organism evidence="11 12">
    <name type="scientific">Oesophagostomum dentatum</name>
    <name type="common">Nodular worm</name>
    <dbReference type="NCBI Taxonomy" id="61180"/>
    <lineage>
        <taxon>Eukaryota</taxon>
        <taxon>Metazoa</taxon>
        <taxon>Ecdysozoa</taxon>
        <taxon>Nematoda</taxon>
        <taxon>Chromadorea</taxon>
        <taxon>Rhabditida</taxon>
        <taxon>Rhabditina</taxon>
        <taxon>Rhabditomorpha</taxon>
        <taxon>Strongyloidea</taxon>
        <taxon>Strongylidae</taxon>
        <taxon>Oesophagostomum</taxon>
    </lineage>
</organism>
<evidence type="ECO:0000256" key="7">
    <source>
        <dbReference type="ARBA" id="ARBA00039784"/>
    </source>
</evidence>
<name>A0A0B1T8L7_OESDE</name>
<comment type="function">
    <text evidence="8">Involved in the biogenesis of the 60S ribosomal subunit. Ensures the docking of NOG1 to pre-60S particles.</text>
</comment>
<dbReference type="CDD" id="cd00472">
    <property type="entry name" value="Ribosomal_L24e_L24"/>
    <property type="match status" value="1"/>
</dbReference>
<comment type="similarity">
    <text evidence="3">Belongs to the CMC family.</text>
</comment>
<keyword evidence="11" id="KW-0689">Ribosomal protein</keyword>
<dbReference type="InterPro" id="IPR038630">
    <property type="entry name" value="L24e/L24_sf"/>
</dbReference>
<dbReference type="Proteomes" id="UP000053660">
    <property type="component" value="Unassembled WGS sequence"/>
</dbReference>
<evidence type="ECO:0000313" key="11">
    <source>
        <dbReference type="EMBL" id="KHJ91695.1"/>
    </source>
</evidence>
<dbReference type="InterPro" id="IPR000988">
    <property type="entry name" value="Ribosomal_eL24-rel_N"/>
</dbReference>
<evidence type="ECO:0000313" key="12">
    <source>
        <dbReference type="Proteomes" id="UP000053660"/>
    </source>
</evidence>
<dbReference type="FunFam" id="2.30.170.20:FF:000001">
    <property type="entry name" value="probable ribosome biogenesis protein RLP24"/>
    <property type="match status" value="1"/>
</dbReference>
<dbReference type="OrthoDB" id="6224010at2759"/>
<dbReference type="PROSITE" id="PS01073">
    <property type="entry name" value="RIBOSOMAL_L24E"/>
    <property type="match status" value="1"/>
</dbReference>
<dbReference type="GO" id="GO:0005840">
    <property type="term" value="C:ribosome"/>
    <property type="evidence" value="ECO:0007669"/>
    <property type="project" value="UniProtKB-KW"/>
</dbReference>
<dbReference type="Gene3D" id="2.30.170.20">
    <property type="entry name" value="Ribosomal protein L24e"/>
    <property type="match status" value="1"/>
</dbReference>
<evidence type="ECO:0000256" key="3">
    <source>
        <dbReference type="ARBA" id="ARBA00007347"/>
    </source>
</evidence>
<accession>A0A0B1T8L7</accession>
<keyword evidence="12" id="KW-1185">Reference proteome</keyword>
<keyword evidence="11" id="KW-0687">Ribonucleoprotein</keyword>
<evidence type="ECO:0000256" key="8">
    <source>
        <dbReference type="ARBA" id="ARBA00059003"/>
    </source>
</evidence>
<evidence type="ECO:0000256" key="4">
    <source>
        <dbReference type="ARBA" id="ARBA00022517"/>
    </source>
</evidence>
<gene>
    <name evidence="11" type="ORF">OESDEN_08434</name>
</gene>
<dbReference type="InterPro" id="IPR013892">
    <property type="entry name" value="Cyt_c_biogenesis_Cmc1-like"/>
</dbReference>
<comment type="subunit">
    <text evidence="9">Associated with nucleolar and cytoplasmic pre-60S particles. At the end of biogenesis it dissociates from cytoplasmic pre-60S particles and is likely to be exchanged for its ribosomal homologue, RPL24.</text>
</comment>
<dbReference type="PANTHER" id="PTHR10792">
    <property type="entry name" value="60S RIBOSOMAL PROTEIN L24"/>
    <property type="match status" value="1"/>
</dbReference>
<evidence type="ECO:0000259" key="10">
    <source>
        <dbReference type="SMART" id="SM00746"/>
    </source>
</evidence>
<feature type="domain" description="TRASH" evidence="10">
    <location>
        <begin position="6"/>
        <end position="44"/>
    </location>
</feature>
<evidence type="ECO:0000256" key="6">
    <source>
        <dbReference type="ARBA" id="ARBA00023242"/>
    </source>
</evidence>
<evidence type="ECO:0000256" key="2">
    <source>
        <dbReference type="ARBA" id="ARBA00005647"/>
    </source>
</evidence>
<dbReference type="AlphaFoldDB" id="A0A0B1T8L7"/>
<proteinExistence type="inferred from homology"/>
<dbReference type="Pfam" id="PF08583">
    <property type="entry name" value="Cmc1"/>
    <property type="match status" value="1"/>
</dbReference>
<dbReference type="GO" id="GO:0003735">
    <property type="term" value="F:structural constituent of ribosome"/>
    <property type="evidence" value="ECO:0007669"/>
    <property type="project" value="InterPro"/>
</dbReference>
<dbReference type="GO" id="GO:0005730">
    <property type="term" value="C:nucleolus"/>
    <property type="evidence" value="ECO:0007669"/>
    <property type="project" value="TreeGrafter"/>
</dbReference>
<protein>
    <recommendedName>
        <fullName evidence="7">Probable ribosome biogenesis protein RLP24</fullName>
    </recommendedName>
</protein>
<evidence type="ECO:0000256" key="1">
    <source>
        <dbReference type="ARBA" id="ARBA00004123"/>
    </source>
</evidence>
<dbReference type="InterPro" id="IPR056366">
    <property type="entry name" value="Ribosomal_eL24"/>
</dbReference>
<dbReference type="InterPro" id="IPR023442">
    <property type="entry name" value="Ribosomal_eL24_CS"/>
</dbReference>
<comment type="subcellular location">
    <subcellularLocation>
        <location evidence="1">Nucleus</location>
    </subcellularLocation>
</comment>
<dbReference type="InterPro" id="IPR011017">
    <property type="entry name" value="TRASH_dom"/>
</dbReference>
<keyword evidence="5" id="KW-1015">Disulfide bond</keyword>